<organism evidence="7">
    <name type="scientific">Candidatus Kentrum sp. FM</name>
    <dbReference type="NCBI Taxonomy" id="2126340"/>
    <lineage>
        <taxon>Bacteria</taxon>
        <taxon>Pseudomonadati</taxon>
        <taxon>Pseudomonadota</taxon>
        <taxon>Gammaproteobacteria</taxon>
        <taxon>Candidatus Kentrum</taxon>
    </lineage>
</organism>
<evidence type="ECO:0000313" key="6">
    <source>
        <dbReference type="EMBL" id="VFJ43849.1"/>
    </source>
</evidence>
<name>A0A450VLW1_9GAMM</name>
<proteinExistence type="inferred from homology"/>
<reference evidence="7" key="1">
    <citation type="submission" date="2019-02" db="EMBL/GenBank/DDBJ databases">
        <authorList>
            <person name="Gruber-Vodicka R. H."/>
            <person name="Seah K. B. B."/>
        </authorList>
    </citation>
    <scope>NUCLEOTIDE SEQUENCE</scope>
    <source>
        <strain evidence="5">BECK_BZ163</strain>
        <strain evidence="7">BECK_BZ164</strain>
        <strain evidence="6">BECK_BZ165</strain>
    </source>
</reference>
<evidence type="ECO:0000256" key="3">
    <source>
        <dbReference type="ARBA" id="ARBA00022649"/>
    </source>
</evidence>
<keyword evidence="3" id="KW-1277">Toxin-antitoxin system</keyword>
<dbReference type="EMBL" id="CAADFL010000004">
    <property type="protein sequence ID" value="VFK05775.1"/>
    <property type="molecule type" value="Genomic_DNA"/>
</dbReference>
<dbReference type="Pfam" id="PF03693">
    <property type="entry name" value="ParD_antitoxin"/>
    <property type="match status" value="1"/>
</dbReference>
<dbReference type="Gene3D" id="6.10.10.120">
    <property type="entry name" value="Antitoxin ParD1-like"/>
    <property type="match status" value="1"/>
</dbReference>
<dbReference type="EMBL" id="CAADEZ010000008">
    <property type="protein sequence ID" value="VFJ43399.1"/>
    <property type="molecule type" value="Genomic_DNA"/>
</dbReference>
<dbReference type="InterPro" id="IPR022789">
    <property type="entry name" value="ParD"/>
</dbReference>
<evidence type="ECO:0000256" key="2">
    <source>
        <dbReference type="ARBA" id="ARBA00017940"/>
    </source>
</evidence>
<protein>
    <recommendedName>
        <fullName evidence="2">Antitoxin ParD</fullName>
    </recommendedName>
</protein>
<dbReference type="PANTHER" id="PTHR36582">
    <property type="entry name" value="ANTITOXIN PARD"/>
    <property type="match status" value="1"/>
</dbReference>
<evidence type="ECO:0000313" key="7">
    <source>
        <dbReference type="EMBL" id="VFK05775.1"/>
    </source>
</evidence>
<gene>
    <name evidence="5" type="ORF">BECKFM1743A_GA0114220_100081</name>
    <name evidence="7" type="ORF">BECKFM1743B_GA0114221_1000428</name>
    <name evidence="6" type="ORF">BECKFM1743C_GA0114222_100043</name>
</gene>
<evidence type="ECO:0000313" key="5">
    <source>
        <dbReference type="EMBL" id="VFJ43399.1"/>
    </source>
</evidence>
<dbReference type="PANTHER" id="PTHR36582:SF2">
    <property type="entry name" value="ANTITOXIN PARD"/>
    <property type="match status" value="1"/>
</dbReference>
<comment type="function">
    <text evidence="4">Antitoxin component of a type II toxin-antitoxin (TA) system. Neutralizes the effect of toxin ParE.</text>
</comment>
<comment type="similarity">
    <text evidence="1">Belongs to the ParD antitoxin family.</text>
</comment>
<dbReference type="EMBL" id="CAADFA010000004">
    <property type="protein sequence ID" value="VFJ43849.1"/>
    <property type="molecule type" value="Genomic_DNA"/>
</dbReference>
<sequence length="97" mass="11111">MPQRNVTITSQQDEFVKSTLVSGRFGNISEVFRAGLRLLEREEQEMQLFHRELDKGLMAFQQGDYTQIRSPDELEAFFEELGEGERAGQKGNGSSWP</sequence>
<dbReference type="SUPFAM" id="SSF47598">
    <property type="entry name" value="Ribbon-helix-helix"/>
    <property type="match status" value="1"/>
</dbReference>
<dbReference type="NCBIfam" id="TIGR02606">
    <property type="entry name" value="antidote_CC2985"/>
    <property type="match status" value="1"/>
</dbReference>
<dbReference type="InterPro" id="IPR038296">
    <property type="entry name" value="ParD_sf"/>
</dbReference>
<dbReference type="AlphaFoldDB" id="A0A450VLW1"/>
<evidence type="ECO:0000256" key="4">
    <source>
        <dbReference type="ARBA" id="ARBA00037106"/>
    </source>
</evidence>
<dbReference type="GO" id="GO:0006355">
    <property type="term" value="P:regulation of DNA-templated transcription"/>
    <property type="evidence" value="ECO:0007669"/>
    <property type="project" value="InterPro"/>
</dbReference>
<evidence type="ECO:0000256" key="1">
    <source>
        <dbReference type="ARBA" id="ARBA00008580"/>
    </source>
</evidence>
<dbReference type="InterPro" id="IPR010985">
    <property type="entry name" value="Ribbon_hlx_hlx"/>
</dbReference>
<accession>A0A450VLW1</accession>